<organism evidence="2 3">
    <name type="scientific">Pseudarcicella hirudinis</name>
    <dbReference type="NCBI Taxonomy" id="1079859"/>
    <lineage>
        <taxon>Bacteria</taxon>
        <taxon>Pseudomonadati</taxon>
        <taxon>Bacteroidota</taxon>
        <taxon>Cytophagia</taxon>
        <taxon>Cytophagales</taxon>
        <taxon>Flectobacillaceae</taxon>
        <taxon>Pseudarcicella</taxon>
    </lineage>
</organism>
<keyword evidence="3" id="KW-1185">Reference proteome</keyword>
<reference evidence="2 3" key="1">
    <citation type="submission" date="2016-10" db="EMBL/GenBank/DDBJ databases">
        <authorList>
            <person name="de Groot N.N."/>
        </authorList>
    </citation>
    <scope>NUCLEOTIDE SEQUENCE [LARGE SCALE GENOMIC DNA]</scope>
    <source>
        <strain evidence="3">E92,LMG 26720,CCM 7988</strain>
    </source>
</reference>
<feature type="chain" id="PRO_5011555938" description="Group-specific protein" evidence="1">
    <location>
        <begin position="25"/>
        <end position="160"/>
    </location>
</feature>
<dbReference type="EMBL" id="FOXH01000002">
    <property type="protein sequence ID" value="SFP34696.1"/>
    <property type="molecule type" value="Genomic_DNA"/>
</dbReference>
<evidence type="ECO:0000313" key="2">
    <source>
        <dbReference type="EMBL" id="SFP34696.1"/>
    </source>
</evidence>
<dbReference type="OrthoDB" id="950681at2"/>
<accession>A0A1I5PMD6</accession>
<dbReference type="RefSeq" id="WP_143095158.1">
    <property type="nucleotide sequence ID" value="NZ_FOXH01000002.1"/>
</dbReference>
<proteinExistence type="predicted"/>
<sequence length="160" mass="17725">MKRQILKVAILMVLAATTAVQVKAGVRNEEGTVAGANKVQSSKLIAKEGINNFVGFMSENAHKFTKKAEWNDVLTVLNSYNQNSPSLMKLSDEQKNKFNEGVAKLQEKLAKVKGEEASAWNEKLSFTAKTINFLWNFTPSTNVTEESVERIEVSTEISSL</sequence>
<dbReference type="AlphaFoldDB" id="A0A1I5PMD6"/>
<evidence type="ECO:0000313" key="3">
    <source>
        <dbReference type="Proteomes" id="UP000199306"/>
    </source>
</evidence>
<protein>
    <recommendedName>
        <fullName evidence="4">Group-specific protein</fullName>
    </recommendedName>
</protein>
<feature type="signal peptide" evidence="1">
    <location>
        <begin position="1"/>
        <end position="24"/>
    </location>
</feature>
<evidence type="ECO:0000256" key="1">
    <source>
        <dbReference type="SAM" id="SignalP"/>
    </source>
</evidence>
<dbReference type="Proteomes" id="UP000199306">
    <property type="component" value="Unassembled WGS sequence"/>
</dbReference>
<keyword evidence="1" id="KW-0732">Signal</keyword>
<gene>
    <name evidence="2" type="ORF">SAMN04515674_102526</name>
</gene>
<evidence type="ECO:0008006" key="4">
    <source>
        <dbReference type="Google" id="ProtNLM"/>
    </source>
</evidence>
<name>A0A1I5PMD6_9BACT</name>